<comment type="subunit">
    <text evidence="8">Homodimer.</text>
</comment>
<feature type="binding site" evidence="8">
    <location>
        <begin position="13"/>
        <end position="18"/>
    </location>
    <ligand>
        <name>ATP</name>
        <dbReference type="ChEBI" id="CHEBI:30616"/>
    </ligand>
</feature>
<name>A0A139SXN0_9GAMM</name>
<feature type="binding site" evidence="8">
    <location>
        <begin position="177"/>
        <end position="178"/>
    </location>
    <ligand>
        <name>ATP</name>
        <dbReference type="ChEBI" id="CHEBI:30616"/>
    </ligand>
</feature>
<reference evidence="9 10" key="1">
    <citation type="submission" date="2016-02" db="EMBL/GenBank/DDBJ databases">
        <authorList>
            <person name="Wen L."/>
            <person name="He K."/>
            <person name="Yang H."/>
        </authorList>
    </citation>
    <scope>NUCLEOTIDE SEQUENCE [LARGE SCALE GENOMIC DNA]</scope>
    <source>
        <strain evidence="9 10">CV58</strain>
    </source>
</reference>
<protein>
    <recommendedName>
        <fullName evidence="8">ATP-dependent dethiobiotin synthetase BioD</fullName>
        <ecNumber evidence="8">6.3.3.3</ecNumber>
    </recommendedName>
    <alternativeName>
        <fullName evidence="8">DTB synthetase</fullName>
        <shortName evidence="8">DTBS</shortName>
    </alternativeName>
    <alternativeName>
        <fullName evidence="8">Dethiobiotin synthase</fullName>
    </alternativeName>
</protein>
<evidence type="ECO:0000256" key="7">
    <source>
        <dbReference type="ARBA" id="ARBA00022842"/>
    </source>
</evidence>
<comment type="caution">
    <text evidence="9">The sequence shown here is derived from an EMBL/GenBank/DDBJ whole genome shotgun (WGS) entry which is preliminary data.</text>
</comment>
<comment type="function">
    <text evidence="8">Catalyzes a mechanistically unusual reaction, the ATP-dependent insertion of CO2 between the N7 and N8 nitrogen atoms of 7,8-diaminopelargonic acid (DAPA, also called 7,8-diammoniononanoate) to form a ureido ring.</text>
</comment>
<comment type="caution">
    <text evidence="8">Lacks conserved residue(s) required for the propagation of feature annotation.</text>
</comment>
<evidence type="ECO:0000256" key="1">
    <source>
        <dbReference type="ARBA" id="ARBA00022490"/>
    </source>
</evidence>
<comment type="similarity">
    <text evidence="8">Belongs to the dethiobiotin synthetase family.</text>
</comment>
<feature type="binding site" evidence="8">
    <location>
        <position position="55"/>
    </location>
    <ligand>
        <name>Mg(2+)</name>
        <dbReference type="ChEBI" id="CHEBI:18420"/>
    </ligand>
</feature>
<dbReference type="PANTHER" id="PTHR43210">
    <property type="entry name" value="DETHIOBIOTIN SYNTHETASE"/>
    <property type="match status" value="1"/>
</dbReference>
<dbReference type="UniPathway" id="UPA00078">
    <property type="reaction ID" value="UER00161"/>
</dbReference>
<dbReference type="PANTHER" id="PTHR43210:SF5">
    <property type="entry name" value="DETHIOBIOTIN SYNTHETASE"/>
    <property type="match status" value="1"/>
</dbReference>
<comment type="cofactor">
    <cofactor evidence="8">
        <name>Mg(2+)</name>
        <dbReference type="ChEBI" id="CHEBI:18420"/>
    </cofactor>
</comment>
<dbReference type="PIRSF" id="PIRSF006755">
    <property type="entry name" value="DTB_synth"/>
    <property type="match status" value="1"/>
</dbReference>
<dbReference type="AlphaFoldDB" id="A0A139SXN0"/>
<feature type="binding site" evidence="8">
    <location>
        <begin position="117"/>
        <end position="120"/>
    </location>
    <ligand>
        <name>ATP</name>
        <dbReference type="ChEBI" id="CHEBI:30616"/>
    </ligand>
</feature>
<feature type="binding site" evidence="8">
    <location>
        <position position="17"/>
    </location>
    <ligand>
        <name>Mg(2+)</name>
        <dbReference type="ChEBI" id="CHEBI:18420"/>
    </ligand>
</feature>
<feature type="active site" evidence="8">
    <location>
        <position position="38"/>
    </location>
</feature>
<evidence type="ECO:0000313" key="10">
    <source>
        <dbReference type="Proteomes" id="UP000072660"/>
    </source>
</evidence>
<dbReference type="EC" id="6.3.3.3" evidence="8"/>
<evidence type="ECO:0000256" key="4">
    <source>
        <dbReference type="ARBA" id="ARBA00022741"/>
    </source>
</evidence>
<dbReference type="InterPro" id="IPR027417">
    <property type="entry name" value="P-loop_NTPase"/>
</dbReference>
<proteinExistence type="inferred from homology"/>
<dbReference type="NCBIfam" id="TIGR00347">
    <property type="entry name" value="bioD"/>
    <property type="match status" value="1"/>
</dbReference>
<evidence type="ECO:0000256" key="2">
    <source>
        <dbReference type="ARBA" id="ARBA00022598"/>
    </source>
</evidence>
<keyword evidence="7 8" id="KW-0460">Magnesium</keyword>
<dbReference type="GO" id="GO:0000287">
    <property type="term" value="F:magnesium ion binding"/>
    <property type="evidence" value="ECO:0007669"/>
    <property type="project" value="UniProtKB-UniRule"/>
</dbReference>
<dbReference type="OrthoDB" id="9802097at2"/>
<keyword evidence="6 8" id="KW-0067">ATP-binding</keyword>
<feature type="binding site" evidence="8">
    <location>
        <position position="42"/>
    </location>
    <ligand>
        <name>substrate</name>
    </ligand>
</feature>
<dbReference type="EMBL" id="LSZO01000008">
    <property type="protein sequence ID" value="KXU39383.1"/>
    <property type="molecule type" value="Genomic_DNA"/>
</dbReference>
<keyword evidence="10" id="KW-1185">Reference proteome</keyword>
<keyword evidence="5 8" id="KW-0093">Biotin biosynthesis</keyword>
<keyword evidence="1 8" id="KW-0963">Cytoplasm</keyword>
<sequence length="226" mass="23700">MRQAFFVTGTDTGVGKTTVSAALLYAARQQGLTTAAAKPVASGCEQTEQGLRNSDALALWQQCTAALCYDELNPYAFAPAIAPHLAAEEAGIKLSAASLARVVQNVLNKEADLTLVEGAGGWRVPINLQETLADIACALKLPVILIVGIRLGCINHALLTAEAIQHDGLPLAGWVANCLEPDSAKLNENLLSLKQRLPAPCLGQIPYLAIPSVCSVAQALSPLCCY</sequence>
<comment type="subcellular location">
    <subcellularLocation>
        <location evidence="8">Cytoplasm</location>
    </subcellularLocation>
</comment>
<feature type="binding site" evidence="8">
    <location>
        <position position="55"/>
    </location>
    <ligand>
        <name>ATP</name>
        <dbReference type="ChEBI" id="CHEBI:30616"/>
    </ligand>
</feature>
<comment type="pathway">
    <text evidence="8">Cofactor biosynthesis; biotin biosynthesis; biotin from 7,8-diaminononanoate: step 1/2.</text>
</comment>
<feature type="binding site" evidence="8">
    <location>
        <position position="117"/>
    </location>
    <ligand>
        <name>Mg(2+)</name>
        <dbReference type="ChEBI" id="CHEBI:18420"/>
    </ligand>
</feature>
<dbReference type="GO" id="GO:0004141">
    <property type="term" value="F:dethiobiotin synthase activity"/>
    <property type="evidence" value="ECO:0007669"/>
    <property type="project" value="UniProtKB-UniRule"/>
</dbReference>
<dbReference type="GO" id="GO:0042803">
    <property type="term" value="F:protein homodimerization activity"/>
    <property type="evidence" value="ECO:0007669"/>
    <property type="project" value="UniProtKB-ARBA"/>
</dbReference>
<evidence type="ECO:0000256" key="8">
    <source>
        <dbReference type="HAMAP-Rule" id="MF_00336"/>
    </source>
</evidence>
<dbReference type="Proteomes" id="UP000072660">
    <property type="component" value="Unassembled WGS sequence"/>
</dbReference>
<evidence type="ECO:0000256" key="6">
    <source>
        <dbReference type="ARBA" id="ARBA00022840"/>
    </source>
</evidence>
<keyword evidence="2 8" id="KW-0436">Ligase</keyword>
<dbReference type="FunFam" id="3.40.50.300:FF:000292">
    <property type="entry name" value="ATP-dependent dethiobiotin synthetase BioD"/>
    <property type="match status" value="1"/>
</dbReference>
<gene>
    <name evidence="8" type="primary">bioD</name>
    <name evidence="9" type="ORF">AXE65_08735</name>
</gene>
<dbReference type="GO" id="GO:0005829">
    <property type="term" value="C:cytosol"/>
    <property type="evidence" value="ECO:0007669"/>
    <property type="project" value="TreeGrafter"/>
</dbReference>
<dbReference type="RefSeq" id="WP_068386580.1">
    <property type="nucleotide sequence ID" value="NZ_LSZO01000008.1"/>
</dbReference>
<dbReference type="Gene3D" id="3.40.50.300">
    <property type="entry name" value="P-loop containing nucleotide triphosphate hydrolases"/>
    <property type="match status" value="1"/>
</dbReference>
<accession>A0A139SXN0</accession>
<evidence type="ECO:0000256" key="5">
    <source>
        <dbReference type="ARBA" id="ARBA00022756"/>
    </source>
</evidence>
<evidence type="ECO:0000313" key="9">
    <source>
        <dbReference type="EMBL" id="KXU39383.1"/>
    </source>
</evidence>
<keyword evidence="4 8" id="KW-0547">Nucleotide-binding</keyword>
<dbReference type="InterPro" id="IPR004472">
    <property type="entry name" value="DTB_synth_BioD"/>
</dbReference>
<comment type="catalytic activity">
    <reaction evidence="8">
        <text>(7R,8S)-7,8-diammoniononanoate + CO2 + ATP = (4R,5S)-dethiobiotin + ADP + phosphate + 3 H(+)</text>
        <dbReference type="Rhea" id="RHEA:15805"/>
        <dbReference type="ChEBI" id="CHEBI:15378"/>
        <dbReference type="ChEBI" id="CHEBI:16526"/>
        <dbReference type="ChEBI" id="CHEBI:30616"/>
        <dbReference type="ChEBI" id="CHEBI:43474"/>
        <dbReference type="ChEBI" id="CHEBI:149469"/>
        <dbReference type="ChEBI" id="CHEBI:149473"/>
        <dbReference type="ChEBI" id="CHEBI:456216"/>
        <dbReference type="EC" id="6.3.3.3"/>
    </reaction>
</comment>
<feature type="binding site" evidence="8">
    <location>
        <begin position="206"/>
        <end position="208"/>
    </location>
    <ligand>
        <name>ATP</name>
        <dbReference type="ChEBI" id="CHEBI:30616"/>
    </ligand>
</feature>
<organism evidence="9 10">
    <name type="scientific">Ventosimonas gracilis</name>
    <dbReference type="NCBI Taxonomy" id="1680762"/>
    <lineage>
        <taxon>Bacteria</taxon>
        <taxon>Pseudomonadati</taxon>
        <taxon>Pseudomonadota</taxon>
        <taxon>Gammaproteobacteria</taxon>
        <taxon>Pseudomonadales</taxon>
        <taxon>Ventosimonadaceae</taxon>
        <taxon>Ventosimonas</taxon>
    </lineage>
</organism>
<dbReference type="Pfam" id="PF13500">
    <property type="entry name" value="AAA_26"/>
    <property type="match status" value="1"/>
</dbReference>
<keyword evidence="3 8" id="KW-0479">Metal-binding</keyword>
<dbReference type="SUPFAM" id="SSF52540">
    <property type="entry name" value="P-loop containing nucleoside triphosphate hydrolases"/>
    <property type="match status" value="1"/>
</dbReference>
<dbReference type="GO" id="GO:0005524">
    <property type="term" value="F:ATP binding"/>
    <property type="evidence" value="ECO:0007669"/>
    <property type="project" value="UniProtKB-UniRule"/>
</dbReference>
<dbReference type="HAMAP" id="MF_00336">
    <property type="entry name" value="BioD"/>
    <property type="match status" value="1"/>
</dbReference>
<evidence type="ECO:0000256" key="3">
    <source>
        <dbReference type="ARBA" id="ARBA00022723"/>
    </source>
</evidence>
<dbReference type="CDD" id="cd03109">
    <property type="entry name" value="DTBS"/>
    <property type="match status" value="1"/>
</dbReference>
<dbReference type="GO" id="GO:0009102">
    <property type="term" value="P:biotin biosynthetic process"/>
    <property type="evidence" value="ECO:0007669"/>
    <property type="project" value="UniProtKB-UniRule"/>
</dbReference>